<dbReference type="InterPro" id="IPR026866">
    <property type="entry name" value="CR006_AAA"/>
</dbReference>
<comment type="caution">
    <text evidence="2">The sequence shown here is derived from an EMBL/GenBank/DDBJ whole genome shotgun (WGS) entry which is preliminary data.</text>
</comment>
<reference evidence="2 3" key="1">
    <citation type="journal article" date="2014" name="BMC Genomics">
        <title>Comparison of environmental and isolate Sulfobacillus genomes reveals diverse carbon, sulfur, nitrogen, and hydrogen metabolisms.</title>
        <authorList>
            <person name="Justice N.B."/>
            <person name="Norman A."/>
            <person name="Brown C.T."/>
            <person name="Singh A."/>
            <person name="Thomas B.C."/>
            <person name="Banfield J.F."/>
        </authorList>
    </citation>
    <scope>NUCLEOTIDE SEQUENCE [LARGE SCALE GENOMIC DNA]</scope>
    <source>
        <strain evidence="2">AMDSBA3</strain>
    </source>
</reference>
<gene>
    <name evidence="2" type="ORF">C7B45_17430</name>
</gene>
<proteinExistence type="predicted"/>
<protein>
    <recommendedName>
        <fullName evidence="1">Protein CR006 P-loop domain-containing protein</fullName>
    </recommendedName>
</protein>
<dbReference type="Proteomes" id="UP000241848">
    <property type="component" value="Unassembled WGS sequence"/>
</dbReference>
<name>A0A2T2WCH9_9FIRM</name>
<dbReference type="EMBL" id="PXYV01000109">
    <property type="protein sequence ID" value="PSR19941.1"/>
    <property type="molecule type" value="Genomic_DNA"/>
</dbReference>
<feature type="domain" description="Protein CR006 P-loop" evidence="1">
    <location>
        <begin position="2"/>
        <end position="52"/>
    </location>
</feature>
<accession>A0A2T2WCH9</accession>
<organism evidence="2 3">
    <name type="scientific">Sulfobacillus acidophilus</name>
    <dbReference type="NCBI Taxonomy" id="53633"/>
    <lineage>
        <taxon>Bacteria</taxon>
        <taxon>Bacillati</taxon>
        <taxon>Bacillota</taxon>
        <taxon>Clostridia</taxon>
        <taxon>Eubacteriales</taxon>
        <taxon>Clostridiales Family XVII. Incertae Sedis</taxon>
        <taxon>Sulfobacillus</taxon>
    </lineage>
</organism>
<dbReference type="AlphaFoldDB" id="A0A2T2WCH9"/>
<evidence type="ECO:0000259" key="1">
    <source>
        <dbReference type="Pfam" id="PF13166"/>
    </source>
</evidence>
<evidence type="ECO:0000313" key="3">
    <source>
        <dbReference type="Proteomes" id="UP000241848"/>
    </source>
</evidence>
<dbReference type="Pfam" id="PF13166">
    <property type="entry name" value="AAA_13"/>
    <property type="match status" value="1"/>
</dbReference>
<sequence length="146" mass="16980">MVAFDAPVSSMNSDVLFVVSSLIRNIMAQALFGSGDIEQRFVLTHNTYFFKEGLKYYFRILGRLDFLLQAGVQTLEVTRLKLSQWDVAKVFNDAPSLYPVATKGRGPYPRLGNIRHQLTWTYGFRHRWDPRQPFSSGFEKRRERVQ</sequence>
<evidence type="ECO:0000313" key="2">
    <source>
        <dbReference type="EMBL" id="PSR19941.1"/>
    </source>
</evidence>